<feature type="transmembrane region" description="Helical" evidence="1">
    <location>
        <begin position="6"/>
        <end position="33"/>
    </location>
</feature>
<dbReference type="Proteomes" id="UP001156141">
    <property type="component" value="Unassembled WGS sequence"/>
</dbReference>
<evidence type="ECO:0000313" key="3">
    <source>
        <dbReference type="Proteomes" id="UP001156141"/>
    </source>
</evidence>
<keyword evidence="1" id="KW-1133">Transmembrane helix</keyword>
<keyword evidence="1" id="KW-0812">Transmembrane</keyword>
<sequence>MKKSGFFWVSYADLMTSLFFIMLVLYVITLTILQGEMGKIIAQNEQLKKITQIEEQFRPLQKDASFHYLENCNKYVAKDLIGIEIFESNESIIKQKYIENTIIVGKKVETFLNALIAENNDFKYLLIIEGNMANTWDMKLNKDSAYGYKKSYERALAVYNLWLKNSITFRKENIEVLITGSGFNGLCRDEIEDNNKRFSIQILPKVSKIDY</sequence>
<dbReference type="RefSeq" id="WP_240572519.1">
    <property type="nucleotide sequence ID" value="NZ_CP136709.1"/>
</dbReference>
<protein>
    <recommendedName>
        <fullName evidence="4">OmpA-like domain-containing protein</fullName>
    </recommendedName>
</protein>
<organism evidence="2 3">
    <name type="scientific">Aestuariibaculum lutulentum</name>
    <dbReference type="NCBI Taxonomy" id="2920935"/>
    <lineage>
        <taxon>Bacteria</taxon>
        <taxon>Pseudomonadati</taxon>
        <taxon>Bacteroidota</taxon>
        <taxon>Flavobacteriia</taxon>
        <taxon>Flavobacteriales</taxon>
        <taxon>Flavobacteriaceae</taxon>
    </lineage>
</organism>
<gene>
    <name evidence="2" type="ORF">MKW35_06215</name>
</gene>
<evidence type="ECO:0008006" key="4">
    <source>
        <dbReference type="Google" id="ProtNLM"/>
    </source>
</evidence>
<dbReference type="EMBL" id="JAKVQD010000001">
    <property type="protein sequence ID" value="MCH4552207.1"/>
    <property type="molecule type" value="Genomic_DNA"/>
</dbReference>
<name>A0ABS9RJC4_9FLAO</name>
<evidence type="ECO:0000313" key="2">
    <source>
        <dbReference type="EMBL" id="MCH4552207.1"/>
    </source>
</evidence>
<proteinExistence type="predicted"/>
<reference evidence="2" key="1">
    <citation type="submission" date="2022-02" db="EMBL/GenBank/DDBJ databases">
        <title>Aestuariibaculum sp., a marine bacterium isolated from sediment in Guangxi.</title>
        <authorList>
            <person name="Ying J."/>
        </authorList>
    </citation>
    <scope>NUCLEOTIDE SEQUENCE</scope>
    <source>
        <strain evidence="2">L182</strain>
    </source>
</reference>
<keyword evidence="3" id="KW-1185">Reference proteome</keyword>
<evidence type="ECO:0000256" key="1">
    <source>
        <dbReference type="SAM" id="Phobius"/>
    </source>
</evidence>
<keyword evidence="1" id="KW-0472">Membrane</keyword>
<accession>A0ABS9RJC4</accession>
<comment type="caution">
    <text evidence="2">The sequence shown here is derived from an EMBL/GenBank/DDBJ whole genome shotgun (WGS) entry which is preliminary data.</text>
</comment>